<dbReference type="RefSeq" id="WP_035246915.1">
    <property type="nucleotide sequence ID" value="NZ_AQQY01000001.1"/>
</dbReference>
<dbReference type="SUPFAM" id="SSF53756">
    <property type="entry name" value="UDP-Glycosyltransferase/glycogen phosphorylase"/>
    <property type="match status" value="1"/>
</dbReference>
<keyword evidence="3" id="KW-1185">Reference proteome</keyword>
<reference evidence="2 3" key="1">
    <citation type="submission" date="2013-04" db="EMBL/GenBank/DDBJ databases">
        <title>Shimia sp. 22II-S11-Z10 Genome Sequencing.</title>
        <authorList>
            <person name="Lai Q."/>
            <person name="Li G."/>
            <person name="Shao Z."/>
        </authorList>
    </citation>
    <scope>NUCLEOTIDE SEQUENCE [LARGE SCALE GENOMIC DNA]</scope>
    <source>
        <strain evidence="3">22II-S11-Z10</strain>
    </source>
</reference>
<organism evidence="2 3">
    <name type="scientific">Actibacterium atlanticum</name>
    <dbReference type="NCBI Taxonomy" id="1461693"/>
    <lineage>
        <taxon>Bacteria</taxon>
        <taxon>Pseudomonadati</taxon>
        <taxon>Pseudomonadota</taxon>
        <taxon>Alphaproteobacteria</taxon>
        <taxon>Rhodobacterales</taxon>
        <taxon>Roseobacteraceae</taxon>
        <taxon>Actibacterium</taxon>
    </lineage>
</organism>
<keyword evidence="2" id="KW-0808">Transferase</keyword>
<evidence type="ECO:0000313" key="3">
    <source>
        <dbReference type="Proteomes" id="UP000024836"/>
    </source>
</evidence>
<dbReference type="STRING" id="1461693.ATO10_01040"/>
<dbReference type="OrthoDB" id="529131at2"/>
<dbReference type="EMBL" id="AQQY01000001">
    <property type="protein sequence ID" value="KCV83303.1"/>
    <property type="molecule type" value="Genomic_DNA"/>
</dbReference>
<dbReference type="Pfam" id="PF13692">
    <property type="entry name" value="Glyco_trans_1_4"/>
    <property type="match status" value="1"/>
</dbReference>
<sequence>MTHPPVILHIVDDTTPGGVMRVLDHLASCPLIGQTARHICQSVPRGRALPGVQADIIVSHLSVSWRSLPGLISFRARHAGTPLIHVEHSYTEAFTALNVPSRARFYTLLRTAYALFDRVVAVSGAQADWLLARALVRKASLRTIRSCVNLDTFRALPRQTGHPNRFGAIGRLDHQKGFDLLVAAFKAVPDVSLRLDIFGDGPDLSSLQTQAAGDARIRFRGHTTSPEAAIGSVDAILMPSRWEAFGLVALEARAAGIPQALAKVDGLQEQIHDGTLAVSGHTIAEWSDAIQHLAKTPPHPDIANSCATAEQVFANAWASLIEELRPQKVMQVA</sequence>
<dbReference type="InterPro" id="IPR028098">
    <property type="entry name" value="Glyco_trans_4-like_N"/>
</dbReference>
<dbReference type="PANTHER" id="PTHR45947">
    <property type="entry name" value="SULFOQUINOVOSYL TRANSFERASE SQD2"/>
    <property type="match status" value="1"/>
</dbReference>
<dbReference type="PATRIC" id="fig|1461693.3.peg.217"/>
<accession>A0A058ZP30</accession>
<dbReference type="eggNOG" id="COG0438">
    <property type="taxonomic scope" value="Bacteria"/>
</dbReference>
<dbReference type="Gene3D" id="3.40.50.2000">
    <property type="entry name" value="Glycogen Phosphorylase B"/>
    <property type="match status" value="2"/>
</dbReference>
<comment type="caution">
    <text evidence="2">The sequence shown here is derived from an EMBL/GenBank/DDBJ whole genome shotgun (WGS) entry which is preliminary data.</text>
</comment>
<dbReference type="PANTHER" id="PTHR45947:SF3">
    <property type="entry name" value="SULFOQUINOVOSYL TRANSFERASE SQD2"/>
    <property type="match status" value="1"/>
</dbReference>
<proteinExistence type="predicted"/>
<dbReference type="AlphaFoldDB" id="A0A058ZP30"/>
<protein>
    <submittedName>
        <fullName evidence="2">Glycosyltransferase</fullName>
    </submittedName>
</protein>
<gene>
    <name evidence="2" type="ORF">ATO10_01040</name>
</gene>
<dbReference type="CDD" id="cd03801">
    <property type="entry name" value="GT4_PimA-like"/>
    <property type="match status" value="1"/>
</dbReference>
<dbReference type="InterPro" id="IPR050194">
    <property type="entry name" value="Glycosyltransferase_grp1"/>
</dbReference>
<dbReference type="GO" id="GO:0016758">
    <property type="term" value="F:hexosyltransferase activity"/>
    <property type="evidence" value="ECO:0007669"/>
    <property type="project" value="TreeGrafter"/>
</dbReference>
<evidence type="ECO:0000313" key="2">
    <source>
        <dbReference type="EMBL" id="KCV83303.1"/>
    </source>
</evidence>
<evidence type="ECO:0000259" key="1">
    <source>
        <dbReference type="Pfam" id="PF13439"/>
    </source>
</evidence>
<name>A0A058ZP30_9RHOB</name>
<dbReference type="Pfam" id="PF13439">
    <property type="entry name" value="Glyco_transf_4"/>
    <property type="match status" value="1"/>
</dbReference>
<dbReference type="Proteomes" id="UP000024836">
    <property type="component" value="Unassembled WGS sequence"/>
</dbReference>
<feature type="domain" description="Glycosyltransferase subfamily 4-like N-terminal" evidence="1">
    <location>
        <begin position="49"/>
        <end position="151"/>
    </location>
</feature>